<organism evidence="1 2">
    <name type="scientific">Kaistella treverensis</name>
    <dbReference type="NCBI Taxonomy" id="631455"/>
    <lineage>
        <taxon>Bacteria</taxon>
        <taxon>Pseudomonadati</taxon>
        <taxon>Bacteroidota</taxon>
        <taxon>Flavobacteriia</taxon>
        <taxon>Flavobacteriales</taxon>
        <taxon>Weeksellaceae</taxon>
        <taxon>Chryseobacterium group</taxon>
        <taxon>Kaistella</taxon>
    </lineage>
</organism>
<dbReference type="AlphaFoldDB" id="A0A1I3KSI5"/>
<accession>A0A1I3KSI5</accession>
<evidence type="ECO:0000313" key="1">
    <source>
        <dbReference type="EMBL" id="SFI75473.1"/>
    </source>
</evidence>
<dbReference type="Proteomes" id="UP000242560">
    <property type="component" value="Unassembled WGS sequence"/>
</dbReference>
<dbReference type="InterPro" id="IPR025366">
    <property type="entry name" value="DUF4270"/>
</dbReference>
<name>A0A1I3KSI5_9FLAO</name>
<evidence type="ECO:0008006" key="3">
    <source>
        <dbReference type="Google" id="ProtNLM"/>
    </source>
</evidence>
<proteinExistence type="predicted"/>
<protein>
    <recommendedName>
        <fullName evidence="3">DUF4270 domain-containing protein</fullName>
    </recommendedName>
</protein>
<gene>
    <name evidence="1" type="ORF">SAMN05421638_0991</name>
</gene>
<dbReference type="EMBL" id="FORQ01000001">
    <property type="protein sequence ID" value="SFI75473.1"/>
    <property type="molecule type" value="Genomic_DNA"/>
</dbReference>
<sequence>MIGNFQQIFRAAAVLALGSVILWSCEPDPDQLGSQFFENGAEAAQKSYPLIAYTVNNNDTIRTDGSRLQSATLGAFYEPQFGLQKSSFVTQIRLSSTNPDFGANAVLDSAVLVLKPAYAADSVTTTTLEDYVFPDGDVAAKKVVNTYPVTKYGKAKRPLNIKVEEVTEFLGANDQQIRSNRNVATGEVLGTQVFDGSISSVKVTKDADNSVLFERTPSIRVPLDNAFFQNKIINKAKSPELADVASFIRYIKGIKVSVTENDGYIFNFDPNTVEINLYYKNDKVEGSTTTRPQSVFVLNAGAGNTHFNQITTDHTGTPSAAAVAVGDTITGAAKVYAQGMGGPGIGLKVPEETIASVRTMYEKDKIGIIAAKMRIFTDLETWNNNYKKPLSFVVKQKVNKVDLNTYLVDLSALYTTGIYNLVKAYDLEKNPAYYDVGITQTFKNIIEKGETTGAHFILNVGAYSIDAGGNLLGTLNAAQGPQNFTTRGFTPNRAVFVGTDPGNENSAKLILTYGKK</sequence>
<evidence type="ECO:0000313" key="2">
    <source>
        <dbReference type="Proteomes" id="UP000242560"/>
    </source>
</evidence>
<dbReference type="RefSeq" id="WP_089819126.1">
    <property type="nucleotide sequence ID" value="NZ_FORQ01000001.1"/>
</dbReference>
<dbReference type="Pfam" id="PF14092">
    <property type="entry name" value="DUF4270"/>
    <property type="match status" value="1"/>
</dbReference>
<reference evidence="2" key="1">
    <citation type="submission" date="2016-10" db="EMBL/GenBank/DDBJ databases">
        <authorList>
            <person name="Varghese N."/>
            <person name="Submissions S."/>
        </authorList>
    </citation>
    <scope>NUCLEOTIDE SEQUENCE [LARGE SCALE GENOMIC DNA]</scope>
    <source>
        <strain evidence="2">DSM 22251</strain>
    </source>
</reference>
<keyword evidence="2" id="KW-1185">Reference proteome</keyword>